<name>A0A1Q9HH54_9VIBR</name>
<evidence type="ECO:0000256" key="3">
    <source>
        <dbReference type="ARBA" id="ARBA00004744"/>
    </source>
</evidence>
<evidence type="ECO:0000313" key="12">
    <source>
        <dbReference type="EMBL" id="OLQ89346.1"/>
    </source>
</evidence>
<keyword evidence="8 10" id="KW-0472">Membrane</keyword>
<feature type="domain" description="HemY N-terminal" evidence="11">
    <location>
        <begin position="26"/>
        <end position="132"/>
    </location>
</feature>
<evidence type="ECO:0000256" key="5">
    <source>
        <dbReference type="ARBA" id="ARBA00022519"/>
    </source>
</evidence>
<dbReference type="AlphaFoldDB" id="A0A1Q9HH54"/>
<dbReference type="UniPathway" id="UPA00252"/>
<evidence type="ECO:0000256" key="2">
    <source>
        <dbReference type="ARBA" id="ARBA00004429"/>
    </source>
</evidence>
<dbReference type="GO" id="GO:0005886">
    <property type="term" value="C:plasma membrane"/>
    <property type="evidence" value="ECO:0007669"/>
    <property type="project" value="UniProtKB-SubCell"/>
</dbReference>
<comment type="subcellular location">
    <subcellularLocation>
        <location evidence="2">Cell inner membrane</location>
        <topology evidence="2">Multi-pass membrane protein</topology>
    </subcellularLocation>
</comment>
<evidence type="ECO:0000313" key="15">
    <source>
        <dbReference type="Proteomes" id="UP000186313"/>
    </source>
</evidence>
<dbReference type="GO" id="GO:0042168">
    <property type="term" value="P:heme metabolic process"/>
    <property type="evidence" value="ECO:0007669"/>
    <property type="project" value="InterPro"/>
</dbReference>
<evidence type="ECO:0000259" key="11">
    <source>
        <dbReference type="Pfam" id="PF07219"/>
    </source>
</evidence>
<keyword evidence="7 10" id="KW-1133">Transmembrane helix</keyword>
<dbReference type="Proteomes" id="UP000186039">
    <property type="component" value="Unassembled WGS sequence"/>
</dbReference>
<dbReference type="InterPro" id="IPR010817">
    <property type="entry name" value="HemY_N"/>
</dbReference>
<keyword evidence="9" id="KW-0627">Porphyrin biosynthesis</keyword>
<organism evidence="12 15">
    <name type="scientific">Vibrio panuliri</name>
    <dbReference type="NCBI Taxonomy" id="1381081"/>
    <lineage>
        <taxon>Bacteria</taxon>
        <taxon>Pseudomonadati</taxon>
        <taxon>Pseudomonadota</taxon>
        <taxon>Gammaproteobacteria</taxon>
        <taxon>Vibrionales</taxon>
        <taxon>Vibrionaceae</taxon>
        <taxon>Vibrio</taxon>
    </lineage>
</organism>
<dbReference type="EMBL" id="MJMJ01000015">
    <property type="protein sequence ID" value="OLQ89346.1"/>
    <property type="molecule type" value="Genomic_DNA"/>
</dbReference>
<proteinExistence type="predicted"/>
<dbReference type="OrthoDB" id="7067577at2"/>
<protein>
    <submittedName>
        <fullName evidence="12">Heme biosynthesis protein HemY</fullName>
    </submittedName>
</protein>
<dbReference type="InterPro" id="IPR011990">
    <property type="entry name" value="TPR-like_helical_dom_sf"/>
</dbReference>
<evidence type="ECO:0000256" key="7">
    <source>
        <dbReference type="ARBA" id="ARBA00022989"/>
    </source>
</evidence>
<dbReference type="InterPro" id="IPR005254">
    <property type="entry name" value="Heme_biosyn_assoc_TPR_pro"/>
</dbReference>
<dbReference type="GO" id="GO:0006779">
    <property type="term" value="P:porphyrin-containing compound biosynthetic process"/>
    <property type="evidence" value="ECO:0007669"/>
    <property type="project" value="UniProtKB-KW"/>
</dbReference>
<keyword evidence="14" id="KW-1185">Reference proteome</keyword>
<evidence type="ECO:0000256" key="10">
    <source>
        <dbReference type="SAM" id="Phobius"/>
    </source>
</evidence>
<dbReference type="EMBL" id="MJMH01000181">
    <property type="protein sequence ID" value="OLQ89797.1"/>
    <property type="molecule type" value="Genomic_DNA"/>
</dbReference>
<evidence type="ECO:0000313" key="14">
    <source>
        <dbReference type="Proteomes" id="UP000186039"/>
    </source>
</evidence>
<keyword evidence="5" id="KW-0997">Cell inner membrane</keyword>
<dbReference type="Gene3D" id="1.25.40.10">
    <property type="entry name" value="Tetratricopeptide repeat domain"/>
    <property type="match status" value="1"/>
</dbReference>
<dbReference type="Pfam" id="PF14559">
    <property type="entry name" value="TPR_19"/>
    <property type="match status" value="1"/>
</dbReference>
<keyword evidence="4" id="KW-1003">Cell membrane</keyword>
<comment type="pathway">
    <text evidence="3">Porphyrin-containing compound metabolism; protoheme biosynthesis.</text>
</comment>
<gene>
    <name evidence="13" type="ORF">BIY20_11170</name>
    <name evidence="12" type="ORF">BIY22_19745</name>
</gene>
<evidence type="ECO:0000313" key="13">
    <source>
        <dbReference type="EMBL" id="OLQ89797.1"/>
    </source>
</evidence>
<keyword evidence="6 10" id="KW-0812">Transmembrane</keyword>
<accession>A0A1Q9HH54</accession>
<evidence type="ECO:0000256" key="4">
    <source>
        <dbReference type="ARBA" id="ARBA00022475"/>
    </source>
</evidence>
<evidence type="ECO:0000256" key="1">
    <source>
        <dbReference type="ARBA" id="ARBA00002962"/>
    </source>
</evidence>
<comment type="caution">
    <text evidence="12">The sequence shown here is derived from an EMBL/GenBank/DDBJ whole genome shotgun (WGS) entry which is preliminary data.</text>
</comment>
<comment type="function">
    <text evidence="1">Involved in a late step of protoheme IX synthesis.</text>
</comment>
<dbReference type="RefSeq" id="WP_075708826.1">
    <property type="nucleotide sequence ID" value="NZ_AP019654.1"/>
</dbReference>
<dbReference type="NCBIfam" id="TIGR00540">
    <property type="entry name" value="TPR_hemY_coli"/>
    <property type="match status" value="1"/>
</dbReference>
<evidence type="ECO:0000256" key="8">
    <source>
        <dbReference type="ARBA" id="ARBA00023136"/>
    </source>
</evidence>
<dbReference type="Proteomes" id="UP000186313">
    <property type="component" value="Unassembled WGS sequence"/>
</dbReference>
<reference evidence="14 15" key="1">
    <citation type="submission" date="2016-09" db="EMBL/GenBank/DDBJ databases">
        <title>Genomic Taxonomy of the Vibrionaceae.</title>
        <authorList>
            <person name="Gonzalez-Castillo A."/>
            <person name="Gomez-Gil B."/>
            <person name="Enciso-Ibarra K."/>
        </authorList>
    </citation>
    <scope>NUCLEOTIDE SEQUENCE [LARGE SCALE GENOMIC DNA]</scope>
    <source>
        <strain evidence="13 14">CAIM 1902</strain>
        <strain evidence="12 15">CAIM 703</strain>
    </source>
</reference>
<dbReference type="STRING" id="1381081.BIY22_19745"/>
<dbReference type="Pfam" id="PF07219">
    <property type="entry name" value="HemY_N"/>
    <property type="match status" value="1"/>
</dbReference>
<feature type="transmembrane region" description="Helical" evidence="10">
    <location>
        <begin position="41"/>
        <end position="62"/>
    </location>
</feature>
<dbReference type="SUPFAM" id="SSF48452">
    <property type="entry name" value="TPR-like"/>
    <property type="match status" value="2"/>
</dbReference>
<evidence type="ECO:0000256" key="9">
    <source>
        <dbReference type="ARBA" id="ARBA00023244"/>
    </source>
</evidence>
<sequence>MFRLIFLFIVLGAGLYAGSQYSGQQGYVLISIANQTIEMSVTTLVIFVIAALAALFALEYVIKKIFYASSATWNYFSVRKLRRSRRYTNEGIIKLLEGDFKDAEKKVTRWANHHDMPLLCYLVASEAAQGQGDSAKRDKYLKLASEQKDSRLAVELTRAKQQLRETRFDDAFVTLSDLKGEFPSNAIVLNLLKTVYMELKLWEPLLELLPKLVKAKLITKEESQQLEQHAQCGLLAEIAEQKGSEGLIQHWNALPRKTKSDLHLVECFSKQLIARKADDNAFTIIKETLKKHPNADLYKLLPELNLLDSHPAVVFLEDTLRKDGNNAEAHSALAQFHLRNQKWSEAQQHLEKALEQRSNVSDYAYLADALEKQNFNKAAHEVSKKALTLVSHK</sequence>
<evidence type="ECO:0000256" key="6">
    <source>
        <dbReference type="ARBA" id="ARBA00022692"/>
    </source>
</evidence>